<reference evidence="1 2" key="1">
    <citation type="journal article" date="2015" name="Nature">
        <title>rRNA introns, odd ribosomes, and small enigmatic genomes across a large radiation of phyla.</title>
        <authorList>
            <person name="Brown C.T."/>
            <person name="Hug L.A."/>
            <person name="Thomas B.C."/>
            <person name="Sharon I."/>
            <person name="Castelle C.J."/>
            <person name="Singh A."/>
            <person name="Wilkins M.J."/>
            <person name="Williams K.H."/>
            <person name="Banfield J.F."/>
        </authorList>
    </citation>
    <scope>NUCLEOTIDE SEQUENCE [LARGE SCALE GENOMIC DNA]</scope>
</reference>
<evidence type="ECO:0000313" key="1">
    <source>
        <dbReference type="EMBL" id="KKU17610.1"/>
    </source>
</evidence>
<accession>A0A0G1R9Q3</accession>
<evidence type="ECO:0000313" key="2">
    <source>
        <dbReference type="Proteomes" id="UP000034644"/>
    </source>
</evidence>
<protein>
    <submittedName>
        <fullName evidence="1">Uncharacterized protein</fullName>
    </submittedName>
</protein>
<gene>
    <name evidence="1" type="ORF">UX27_C0029G0002</name>
</gene>
<dbReference type="AlphaFoldDB" id="A0A0G1R9Q3"/>
<dbReference type="EMBL" id="LCLO01000029">
    <property type="protein sequence ID" value="KKU17610.1"/>
    <property type="molecule type" value="Genomic_DNA"/>
</dbReference>
<name>A0A0G1R9Q3_9BACT</name>
<sequence>MPRHFLNFRRSPITKINFRVGSLGNIKNSPDNAGLFLRLFSLNQKTDNKQRDDINDFYHRINRRAGRVFVRIADRVSGNRGLMGETSLSAVISFFNTKIGAKTGSNAGTII</sequence>
<dbReference type="Proteomes" id="UP000034644">
    <property type="component" value="Unassembled WGS sequence"/>
</dbReference>
<organism evidence="1 2">
    <name type="scientific">Candidatus Azambacteria bacterium GW2011_GWA2_45_90</name>
    <dbReference type="NCBI Taxonomy" id="1618614"/>
    <lineage>
        <taxon>Bacteria</taxon>
        <taxon>Candidatus Azamiibacteriota</taxon>
    </lineage>
</organism>
<proteinExistence type="predicted"/>
<comment type="caution">
    <text evidence="1">The sequence shown here is derived from an EMBL/GenBank/DDBJ whole genome shotgun (WGS) entry which is preliminary data.</text>
</comment>